<comment type="caution">
    <text evidence="11">The sequence shown here is derived from an EMBL/GenBank/DDBJ whole genome shotgun (WGS) entry which is preliminary data.</text>
</comment>
<proteinExistence type="inferred from homology"/>
<dbReference type="Gene3D" id="3.10.290.10">
    <property type="entry name" value="RNA-binding S4 domain"/>
    <property type="match status" value="1"/>
</dbReference>
<dbReference type="PROSITE" id="PS00632">
    <property type="entry name" value="RIBOSOMAL_S4"/>
    <property type="match status" value="1"/>
</dbReference>
<dbReference type="Gene3D" id="1.10.1050.10">
    <property type="entry name" value="Ribosomal Protein S4 Delta 41, Chain A, domain 1"/>
    <property type="match status" value="1"/>
</dbReference>
<dbReference type="InterPro" id="IPR022801">
    <property type="entry name" value="Ribosomal_uS4"/>
</dbReference>
<dbReference type="SMART" id="SM00363">
    <property type="entry name" value="S4"/>
    <property type="match status" value="1"/>
</dbReference>
<evidence type="ECO:0000256" key="3">
    <source>
        <dbReference type="ARBA" id="ARBA00022884"/>
    </source>
</evidence>
<evidence type="ECO:0000313" key="11">
    <source>
        <dbReference type="EMBL" id="OGL40585.1"/>
    </source>
</evidence>
<dbReference type="FunFam" id="3.10.290.10:FF:000001">
    <property type="entry name" value="30S ribosomal protein S4"/>
    <property type="match status" value="1"/>
</dbReference>
<dbReference type="GO" id="GO:0015935">
    <property type="term" value="C:small ribosomal subunit"/>
    <property type="evidence" value="ECO:0007669"/>
    <property type="project" value="InterPro"/>
</dbReference>
<dbReference type="GO" id="GO:0019843">
    <property type="term" value="F:rRNA binding"/>
    <property type="evidence" value="ECO:0007669"/>
    <property type="project" value="UniProtKB-UniRule"/>
</dbReference>
<dbReference type="GO" id="GO:0003735">
    <property type="term" value="F:structural constituent of ribosome"/>
    <property type="evidence" value="ECO:0007669"/>
    <property type="project" value="InterPro"/>
</dbReference>
<dbReference type="Pfam" id="PF00163">
    <property type="entry name" value="Ribosomal_S4"/>
    <property type="match status" value="1"/>
</dbReference>
<keyword evidence="5 7" id="KW-0687">Ribonucleoprotein</keyword>
<dbReference type="PANTHER" id="PTHR11831">
    <property type="entry name" value="30S 40S RIBOSOMAL PROTEIN"/>
    <property type="match status" value="1"/>
</dbReference>
<evidence type="ECO:0000259" key="9">
    <source>
        <dbReference type="SMART" id="SM00363"/>
    </source>
</evidence>
<dbReference type="Pfam" id="PF01479">
    <property type="entry name" value="S4"/>
    <property type="match status" value="1"/>
</dbReference>
<dbReference type="HAMAP" id="MF_01306_B">
    <property type="entry name" value="Ribosomal_uS4_B"/>
    <property type="match status" value="1"/>
</dbReference>
<dbReference type="FunFam" id="1.10.1050.10:FF:000001">
    <property type="entry name" value="30S ribosomal protein S4"/>
    <property type="match status" value="1"/>
</dbReference>
<comment type="function">
    <text evidence="7">With S5 and S12 plays an important role in translational accuracy.</text>
</comment>
<reference evidence="11 12" key="1">
    <citation type="journal article" date="2016" name="Nat. Commun.">
        <title>Thousands of microbial genomes shed light on interconnected biogeochemical processes in an aquifer system.</title>
        <authorList>
            <person name="Anantharaman K."/>
            <person name="Brown C.T."/>
            <person name="Hug L.A."/>
            <person name="Sharon I."/>
            <person name="Castelle C.J."/>
            <person name="Probst A.J."/>
            <person name="Thomas B.C."/>
            <person name="Singh A."/>
            <person name="Wilkins M.J."/>
            <person name="Karaoz U."/>
            <person name="Brodie E.L."/>
            <person name="Williams K.H."/>
            <person name="Hubbard S.S."/>
            <person name="Banfield J.F."/>
        </authorList>
    </citation>
    <scope>NUCLEOTIDE SEQUENCE [LARGE SCALE GENOMIC DNA]</scope>
</reference>
<evidence type="ECO:0000259" key="10">
    <source>
        <dbReference type="SMART" id="SM01390"/>
    </source>
</evidence>
<dbReference type="GO" id="GO:0042274">
    <property type="term" value="P:ribosomal small subunit biogenesis"/>
    <property type="evidence" value="ECO:0007669"/>
    <property type="project" value="TreeGrafter"/>
</dbReference>
<dbReference type="InterPro" id="IPR001912">
    <property type="entry name" value="Ribosomal_uS4_N"/>
</dbReference>
<dbReference type="InterPro" id="IPR002942">
    <property type="entry name" value="S4_RNA-bd"/>
</dbReference>
<protein>
    <recommendedName>
        <fullName evidence="6 7">Small ribosomal subunit protein uS4</fullName>
    </recommendedName>
</protein>
<evidence type="ECO:0000256" key="6">
    <source>
        <dbReference type="ARBA" id="ARBA00035254"/>
    </source>
</evidence>
<evidence type="ECO:0000256" key="8">
    <source>
        <dbReference type="RuleBase" id="RU003699"/>
    </source>
</evidence>
<dbReference type="NCBIfam" id="NF003717">
    <property type="entry name" value="PRK05327.1"/>
    <property type="match status" value="1"/>
</dbReference>
<organism evidence="11 12">
    <name type="scientific">Candidatus Schekmanbacteria bacterium GWA2_38_11</name>
    <dbReference type="NCBI Taxonomy" id="1817876"/>
    <lineage>
        <taxon>Bacteria</taxon>
        <taxon>Candidatus Schekmaniibacteriota</taxon>
    </lineage>
</organism>
<accession>A0A1F7RG84</accession>
<dbReference type="NCBIfam" id="TIGR01017">
    <property type="entry name" value="rpsD_bact"/>
    <property type="match status" value="1"/>
</dbReference>
<dbReference type="SMART" id="SM01390">
    <property type="entry name" value="Ribosomal_S4"/>
    <property type="match status" value="1"/>
</dbReference>
<dbReference type="PROSITE" id="PS50889">
    <property type="entry name" value="S4"/>
    <property type="match status" value="1"/>
</dbReference>
<dbReference type="InterPro" id="IPR018079">
    <property type="entry name" value="Ribosomal_uS4_CS"/>
</dbReference>
<dbReference type="SUPFAM" id="SSF55174">
    <property type="entry name" value="Alpha-L RNA-binding motif"/>
    <property type="match status" value="1"/>
</dbReference>
<keyword evidence="4 7" id="KW-0689">Ribosomal protein</keyword>
<evidence type="ECO:0000313" key="12">
    <source>
        <dbReference type="Proteomes" id="UP000178526"/>
    </source>
</evidence>
<sequence length="209" mass="24394">MARYRGPVCRLCRRENIEICFKSERGFSDKCGFAKRGYPPGQHGQSRRAKISEYGIQLREKQKVKRVYGVLEKQFRRYFKMAERQKGITGENLLMLLERRLDNVVYRLNLAASRRQSRQLVTHGHIRINGKKVNIPSYLVSEGDLIELRERSKNISPVLSSLELVKKNPPPSWLGFNSDKMQGKVIAFPRRDEIQFPVNEKLIVELYSK</sequence>
<dbReference type="PANTHER" id="PTHR11831:SF4">
    <property type="entry name" value="SMALL RIBOSOMAL SUBUNIT PROTEIN US4M"/>
    <property type="match status" value="1"/>
</dbReference>
<comment type="subunit">
    <text evidence="7">Part of the 30S ribosomal subunit. Contacts protein S5. The interaction surface between S4 and S5 is involved in control of translational fidelity.</text>
</comment>
<dbReference type="InterPro" id="IPR005709">
    <property type="entry name" value="Ribosomal_uS4_bac-type"/>
</dbReference>
<comment type="function">
    <text evidence="7">One of the primary rRNA binding proteins, it binds directly to 16S rRNA where it nucleates assembly of the body of the 30S subunit.</text>
</comment>
<dbReference type="Proteomes" id="UP000178526">
    <property type="component" value="Unassembled WGS sequence"/>
</dbReference>
<keyword evidence="3 7" id="KW-0694">RNA-binding</keyword>
<dbReference type="GO" id="GO:0006412">
    <property type="term" value="P:translation"/>
    <property type="evidence" value="ECO:0007669"/>
    <property type="project" value="UniProtKB-UniRule"/>
</dbReference>
<dbReference type="InterPro" id="IPR036986">
    <property type="entry name" value="S4_RNA-bd_sf"/>
</dbReference>
<evidence type="ECO:0000256" key="7">
    <source>
        <dbReference type="HAMAP-Rule" id="MF_01306"/>
    </source>
</evidence>
<evidence type="ECO:0000256" key="1">
    <source>
        <dbReference type="ARBA" id="ARBA00007465"/>
    </source>
</evidence>
<name>A0A1F7RG84_9BACT</name>
<evidence type="ECO:0000256" key="2">
    <source>
        <dbReference type="ARBA" id="ARBA00022730"/>
    </source>
</evidence>
<dbReference type="AlphaFoldDB" id="A0A1F7RG84"/>
<evidence type="ECO:0000256" key="5">
    <source>
        <dbReference type="ARBA" id="ARBA00023274"/>
    </source>
</evidence>
<gene>
    <name evidence="7" type="primary">rpsD</name>
    <name evidence="11" type="ORF">A2042_03510</name>
</gene>
<comment type="similarity">
    <text evidence="1 7 8">Belongs to the universal ribosomal protein uS4 family.</text>
</comment>
<dbReference type="EMBL" id="MGDB01000094">
    <property type="protein sequence ID" value="OGL40585.1"/>
    <property type="molecule type" value="Genomic_DNA"/>
</dbReference>
<feature type="domain" description="RNA-binding S4" evidence="9">
    <location>
        <begin position="99"/>
        <end position="163"/>
    </location>
</feature>
<keyword evidence="2 7" id="KW-0699">rRNA-binding</keyword>
<dbReference type="CDD" id="cd00165">
    <property type="entry name" value="S4"/>
    <property type="match status" value="1"/>
</dbReference>
<evidence type="ECO:0000256" key="4">
    <source>
        <dbReference type="ARBA" id="ARBA00022980"/>
    </source>
</evidence>
<feature type="domain" description="Small ribosomal subunit protein uS4 N-terminal" evidence="10">
    <location>
        <begin position="3"/>
        <end position="98"/>
    </location>
</feature>